<gene>
    <name evidence="1" type="ORF">S06H3_44989</name>
</gene>
<dbReference type="InterPro" id="IPR009057">
    <property type="entry name" value="Homeodomain-like_sf"/>
</dbReference>
<dbReference type="SUPFAM" id="SSF46689">
    <property type="entry name" value="Homeodomain-like"/>
    <property type="match status" value="1"/>
</dbReference>
<evidence type="ECO:0000313" key="1">
    <source>
        <dbReference type="EMBL" id="GAI44025.1"/>
    </source>
</evidence>
<accession>X1PYV3</accession>
<dbReference type="AlphaFoldDB" id="X1PYV3"/>
<dbReference type="EMBL" id="BARV01028038">
    <property type="protein sequence ID" value="GAI44025.1"/>
    <property type="molecule type" value="Genomic_DNA"/>
</dbReference>
<sequence length="208" mass="24199">MERWQLSAQEIARYGVIENTIEGYLKVDLAAEELCLSKRQVFRLKRKLREKGIEGIIHGNRGRASPRRIPDFVRDTIDYLYRGKYDGFNISHFTEMLEEKEGIFISRETVRGILLEKGSYEKKKRYPKHRSFREPMPKEGMMLQFDTSDHDWLEARGPKIKLIGGIDDATKDVPYALFALQDSVEENMALIDFLAKQLGVKKSEVEII</sequence>
<feature type="non-terminal residue" evidence="1">
    <location>
        <position position="208"/>
    </location>
</feature>
<reference evidence="1" key="1">
    <citation type="journal article" date="2014" name="Front. Microbiol.">
        <title>High frequency of phylogenetically diverse reductive dehalogenase-homologous genes in deep subseafloor sedimentary metagenomes.</title>
        <authorList>
            <person name="Kawai M."/>
            <person name="Futagami T."/>
            <person name="Toyoda A."/>
            <person name="Takaki Y."/>
            <person name="Nishi S."/>
            <person name="Hori S."/>
            <person name="Arai W."/>
            <person name="Tsubouchi T."/>
            <person name="Morono Y."/>
            <person name="Uchiyama I."/>
            <person name="Ito T."/>
            <person name="Fujiyama A."/>
            <person name="Inagaki F."/>
            <person name="Takami H."/>
        </authorList>
    </citation>
    <scope>NUCLEOTIDE SEQUENCE</scope>
    <source>
        <strain evidence="1">Expedition CK06-06</strain>
    </source>
</reference>
<organism evidence="1">
    <name type="scientific">marine sediment metagenome</name>
    <dbReference type="NCBI Taxonomy" id="412755"/>
    <lineage>
        <taxon>unclassified sequences</taxon>
        <taxon>metagenomes</taxon>
        <taxon>ecological metagenomes</taxon>
    </lineage>
</organism>
<name>X1PYV3_9ZZZZ</name>
<protein>
    <recommendedName>
        <fullName evidence="2">Integrase catalytic domain-containing protein</fullName>
    </recommendedName>
</protein>
<comment type="caution">
    <text evidence="1">The sequence shown here is derived from an EMBL/GenBank/DDBJ whole genome shotgun (WGS) entry which is preliminary data.</text>
</comment>
<proteinExistence type="predicted"/>
<evidence type="ECO:0008006" key="2">
    <source>
        <dbReference type="Google" id="ProtNLM"/>
    </source>
</evidence>